<name>U2MJ67_9BACT</name>
<proteinExistence type="predicted"/>
<organism evidence="2 3">
    <name type="scientific">Hoylesella pleuritidis F0068</name>
    <dbReference type="NCBI Taxonomy" id="1081904"/>
    <lineage>
        <taxon>Bacteria</taxon>
        <taxon>Pseudomonadati</taxon>
        <taxon>Bacteroidota</taxon>
        <taxon>Bacteroidia</taxon>
        <taxon>Bacteroidales</taxon>
        <taxon>Prevotellaceae</taxon>
        <taxon>Hoylesella</taxon>
    </lineage>
</organism>
<feature type="transmembrane region" description="Helical" evidence="1">
    <location>
        <begin position="101"/>
        <end position="120"/>
    </location>
</feature>
<feature type="transmembrane region" description="Helical" evidence="1">
    <location>
        <begin position="246"/>
        <end position="266"/>
    </location>
</feature>
<dbReference type="AlphaFoldDB" id="U2MJ67"/>
<sequence>MYLYILIFVFVLLAYLFTCKKSGISNKQLALLLGGLAVFVGIADMLGGFDRYSYGMLFDDLADGIRNKDSFWDSMIIQTYPKELGYVGLNYLIATFTANRYIFIFIVTLVIYALFYKSLIDYTDNYPFAVLLFLGLLFFFSFTYLRQILGVGIAWISIKYVYERKLWRFLLIMFIAFLMHNSALILVPVYWLPIRKFGKGTVLLVLAVCLVLGISGLPSSLFEIYGSASDMEMRASRYTEDMGFRVAYFVEAVFFLFFILINYHKIPKEPKRIVLLNVALMFCAILLVFIKSENGGRLGWYYMIGIISTLTYLAVVKRNGQIYHFSMIIVSALLFLRILLQWDSMLYPYKTFFTNGHRASDPIYEMDEYDEQYDLDKFYR</sequence>
<feature type="transmembrane region" description="Helical" evidence="1">
    <location>
        <begin position="203"/>
        <end position="225"/>
    </location>
</feature>
<accession>U2MJ67</accession>
<feature type="transmembrane region" description="Helical" evidence="1">
    <location>
        <begin position="126"/>
        <end position="145"/>
    </location>
</feature>
<dbReference type="InterPro" id="IPR049458">
    <property type="entry name" value="EpsG-like"/>
</dbReference>
<dbReference type="Proteomes" id="UP000016600">
    <property type="component" value="Unassembled WGS sequence"/>
</dbReference>
<protein>
    <submittedName>
        <fullName evidence="2">EpsG family protein</fullName>
    </submittedName>
</protein>
<feature type="transmembrane region" description="Helical" evidence="1">
    <location>
        <begin position="166"/>
        <end position="191"/>
    </location>
</feature>
<feature type="transmembrane region" description="Helical" evidence="1">
    <location>
        <begin position="322"/>
        <end position="340"/>
    </location>
</feature>
<reference evidence="2 3" key="1">
    <citation type="submission" date="2013-08" db="EMBL/GenBank/DDBJ databases">
        <authorList>
            <person name="Durkin A.S."/>
            <person name="Haft D.R."/>
            <person name="McCorrison J."/>
            <person name="Torralba M."/>
            <person name="Gillis M."/>
            <person name="Haft D.H."/>
            <person name="Methe B."/>
            <person name="Sutton G."/>
            <person name="Nelson K.E."/>
        </authorList>
    </citation>
    <scope>NUCLEOTIDE SEQUENCE [LARGE SCALE GENOMIC DNA]</scope>
    <source>
        <strain evidence="2 3">F0068</strain>
    </source>
</reference>
<feature type="transmembrane region" description="Helical" evidence="1">
    <location>
        <begin position="299"/>
        <end position="316"/>
    </location>
</feature>
<keyword evidence="1" id="KW-0812">Transmembrane</keyword>
<feature type="transmembrane region" description="Helical" evidence="1">
    <location>
        <begin position="29"/>
        <end position="49"/>
    </location>
</feature>
<dbReference type="EMBL" id="AWET01000024">
    <property type="protein sequence ID" value="ERK01710.1"/>
    <property type="molecule type" value="Genomic_DNA"/>
</dbReference>
<evidence type="ECO:0000313" key="2">
    <source>
        <dbReference type="EMBL" id="ERK01710.1"/>
    </source>
</evidence>
<comment type="caution">
    <text evidence="2">The sequence shown here is derived from an EMBL/GenBank/DDBJ whole genome shotgun (WGS) entry which is preliminary data.</text>
</comment>
<dbReference type="Pfam" id="PF14897">
    <property type="entry name" value="EpsG"/>
    <property type="match status" value="1"/>
</dbReference>
<gene>
    <name evidence="2" type="ORF">HMPREF1218_1500</name>
</gene>
<evidence type="ECO:0000256" key="1">
    <source>
        <dbReference type="SAM" id="Phobius"/>
    </source>
</evidence>
<dbReference type="PATRIC" id="fig|1081904.3.peg.1155"/>
<feature type="transmembrane region" description="Helical" evidence="1">
    <location>
        <begin position="272"/>
        <end position="290"/>
    </location>
</feature>
<keyword evidence="1" id="KW-1133">Transmembrane helix</keyword>
<evidence type="ECO:0000313" key="3">
    <source>
        <dbReference type="Proteomes" id="UP000016600"/>
    </source>
</evidence>
<keyword evidence="3" id="KW-1185">Reference proteome</keyword>
<keyword evidence="1" id="KW-0472">Membrane</keyword>